<reference evidence="2 3" key="1">
    <citation type="submission" date="2020-04" db="EMBL/GenBank/DDBJ databases">
        <title>Genome Assembly and Annotation of Botryosphaeria dothidea sdau 11-99, a Latent Pathogen of Apple Fruit Ring Rot in China.</title>
        <authorList>
            <person name="Yu C."/>
            <person name="Diao Y."/>
            <person name="Lu Q."/>
            <person name="Zhao J."/>
            <person name="Cui S."/>
            <person name="Peng C."/>
            <person name="He B."/>
            <person name="Liu H."/>
        </authorList>
    </citation>
    <scope>NUCLEOTIDE SEQUENCE [LARGE SCALE GENOMIC DNA]</scope>
    <source>
        <strain evidence="2">Sdau11-99</strain>
        <strain evidence="3">sdau11-99</strain>
    </source>
</reference>
<sequence>MASYHRTTFALNGSALRRVTRVGELSPRYSMKGVHLGGVEQKDHVYVPCAGARVQSWVFAPERVDRDETAVAWAEVGEGMVGYVADVNAEPESMEILLSMCGL</sequence>
<dbReference type="EMBL" id="WWBZ02000040">
    <property type="protein sequence ID" value="KAF4306049.1"/>
    <property type="molecule type" value="Genomic_DNA"/>
</dbReference>
<accession>A0A8H4ITF8</accession>
<dbReference type="OrthoDB" id="167809at2759"/>
<dbReference type="EMBL" id="WWBZ02000073">
    <property type="protein sequence ID" value="KAF4302024.1"/>
    <property type="molecule type" value="Genomic_DNA"/>
</dbReference>
<organism evidence="2 3">
    <name type="scientific">Botryosphaeria dothidea</name>
    <dbReference type="NCBI Taxonomy" id="55169"/>
    <lineage>
        <taxon>Eukaryota</taxon>
        <taxon>Fungi</taxon>
        <taxon>Dikarya</taxon>
        <taxon>Ascomycota</taxon>
        <taxon>Pezizomycotina</taxon>
        <taxon>Dothideomycetes</taxon>
        <taxon>Dothideomycetes incertae sedis</taxon>
        <taxon>Botryosphaeriales</taxon>
        <taxon>Botryosphaeriaceae</taxon>
        <taxon>Botryosphaeria</taxon>
    </lineage>
</organism>
<comment type="caution">
    <text evidence="2">The sequence shown here is derived from an EMBL/GenBank/DDBJ whole genome shotgun (WGS) entry which is preliminary data.</text>
</comment>
<protein>
    <submittedName>
        <fullName evidence="2">Transcription factor</fullName>
    </submittedName>
</protein>
<proteinExistence type="predicted"/>
<dbReference type="AlphaFoldDB" id="A0A8H4ITF8"/>
<evidence type="ECO:0000313" key="1">
    <source>
        <dbReference type="EMBL" id="KAF4302024.1"/>
    </source>
</evidence>
<evidence type="ECO:0000313" key="2">
    <source>
        <dbReference type="EMBL" id="KAF4306049.1"/>
    </source>
</evidence>
<keyword evidence="3" id="KW-1185">Reference proteome</keyword>
<evidence type="ECO:0000313" key="3">
    <source>
        <dbReference type="Proteomes" id="UP000572817"/>
    </source>
</evidence>
<name>A0A8H4ITF8_9PEZI</name>
<dbReference type="Proteomes" id="UP000572817">
    <property type="component" value="Unassembled WGS sequence"/>
</dbReference>
<gene>
    <name evidence="2" type="ORF">GTA08_BOTSDO06364</name>
    <name evidence="1" type="ORF">GTA08_BOTSDO10135</name>
</gene>